<dbReference type="GO" id="GO:0008270">
    <property type="term" value="F:zinc ion binding"/>
    <property type="evidence" value="ECO:0007669"/>
    <property type="project" value="UniProtKB-KW"/>
</dbReference>
<evidence type="ECO:0000256" key="3">
    <source>
        <dbReference type="ARBA" id="ARBA00022490"/>
    </source>
</evidence>
<dbReference type="AlphaFoldDB" id="A0A0B0MB50"/>
<comment type="similarity">
    <text evidence="2">Belongs to the FLZ family.</text>
</comment>
<accession>A0A0B0MB50</accession>
<dbReference type="Proteomes" id="UP000032142">
    <property type="component" value="Unassembled WGS sequence"/>
</dbReference>
<keyword evidence="11" id="KW-1185">Reference proteome</keyword>
<evidence type="ECO:0000256" key="1">
    <source>
        <dbReference type="ARBA" id="ARBA00004496"/>
    </source>
</evidence>
<sequence>MMLGKRSRQPIKRTTSMTGITVDVSDAEDVIDHHHQDPIISHLPPPQIHPMHESPDGNSRYDHRFLAMVSPRNPASFTNRIVDSSTTDTASFLRACWLCNRRLAPGRDIYMYRGDTSFCSQECREKQMKQDERKEKLNINSSKKEDRHAHSSSTTTSSKTSKAKPVVAA</sequence>
<feature type="zinc finger region" description="FLZ-type" evidence="6">
    <location>
        <begin position="91"/>
        <end position="135"/>
    </location>
</feature>
<dbReference type="KEGG" id="gab:108466523"/>
<dbReference type="PANTHER" id="PTHR33059:SF76">
    <property type="entry name" value="FCS-LIKE ZINC FINGER 7"/>
    <property type="match status" value="1"/>
</dbReference>
<name>A0A0B0MB50_GOSAR</name>
<evidence type="ECO:0000256" key="7">
    <source>
        <dbReference type="SAM" id="MobiDB-lite"/>
    </source>
</evidence>
<evidence type="ECO:0000256" key="5">
    <source>
        <dbReference type="ARBA" id="ARBA00022771"/>
    </source>
</evidence>
<reference evidence="11" key="2">
    <citation type="submission" date="2014-09" db="EMBL/GenBank/DDBJ databases">
        <authorList>
            <person name="Mudge J."/>
            <person name="Ramaraj T."/>
            <person name="Lindquist I.E."/>
            <person name="Bharti A.K."/>
            <person name="Sundararajan A."/>
            <person name="Cameron C.T."/>
            <person name="Woodward J.E."/>
            <person name="May G.D."/>
            <person name="Brubaker C."/>
            <person name="Broadhvest J."/>
            <person name="Wilkins T.A."/>
        </authorList>
    </citation>
    <scope>NUCLEOTIDE SEQUENCE</scope>
    <source>
        <strain evidence="11">cv. AKA8401</strain>
    </source>
</reference>
<keyword evidence="5" id="KW-0863">Zinc-finger</keyword>
<dbReference type="GO" id="GO:0005737">
    <property type="term" value="C:cytoplasm"/>
    <property type="evidence" value="ECO:0007669"/>
    <property type="project" value="UniProtKB-SubCell"/>
</dbReference>
<evidence type="ECO:0000313" key="9">
    <source>
        <dbReference type="EMBL" id="KHF97984.1"/>
    </source>
</evidence>
<protein>
    <recommendedName>
        <fullName evidence="8">FLZ-type domain-containing protein</fullName>
    </recommendedName>
</protein>
<feature type="domain" description="FLZ-type" evidence="8">
    <location>
        <begin position="91"/>
        <end position="135"/>
    </location>
</feature>
<comment type="subcellular location">
    <subcellularLocation>
        <location evidence="1">Cytoplasm</location>
    </subcellularLocation>
</comment>
<keyword evidence="3" id="KW-0963">Cytoplasm</keyword>
<feature type="region of interest" description="Disordered" evidence="7">
    <location>
        <begin position="126"/>
        <end position="169"/>
    </location>
</feature>
<evidence type="ECO:0000256" key="4">
    <source>
        <dbReference type="ARBA" id="ARBA00022723"/>
    </source>
</evidence>
<evidence type="ECO:0000256" key="6">
    <source>
        <dbReference type="PROSITE-ProRule" id="PRU01131"/>
    </source>
</evidence>
<keyword evidence="4" id="KW-0479">Metal-binding</keyword>
<keyword evidence="5" id="KW-0862">Zinc</keyword>
<dbReference type="Pfam" id="PF04570">
    <property type="entry name" value="zf-FLZ"/>
    <property type="match status" value="1"/>
</dbReference>
<dbReference type="PROSITE" id="PS51795">
    <property type="entry name" value="ZF_FLZ"/>
    <property type="match status" value="1"/>
</dbReference>
<dbReference type="PANTHER" id="PTHR33059">
    <property type="entry name" value="FCS-LIKE ZINC FINGER 5"/>
    <property type="match status" value="1"/>
</dbReference>
<organism evidence="9 11">
    <name type="scientific">Gossypium arboreum</name>
    <name type="common">Tree cotton</name>
    <name type="synonym">Gossypium nanking</name>
    <dbReference type="NCBI Taxonomy" id="29729"/>
    <lineage>
        <taxon>Eukaryota</taxon>
        <taxon>Viridiplantae</taxon>
        <taxon>Streptophyta</taxon>
        <taxon>Embryophyta</taxon>
        <taxon>Tracheophyta</taxon>
        <taxon>Spermatophyta</taxon>
        <taxon>Magnoliopsida</taxon>
        <taxon>eudicotyledons</taxon>
        <taxon>Gunneridae</taxon>
        <taxon>Pentapetalae</taxon>
        <taxon>rosids</taxon>
        <taxon>malvids</taxon>
        <taxon>Malvales</taxon>
        <taxon>Malvaceae</taxon>
        <taxon>Malvoideae</taxon>
        <taxon>Gossypium</taxon>
    </lineage>
</organism>
<dbReference type="OrthoDB" id="1925036at2759"/>
<evidence type="ECO:0000256" key="2">
    <source>
        <dbReference type="ARBA" id="ARBA00009374"/>
    </source>
</evidence>
<feature type="compositionally biased region" description="Basic and acidic residues" evidence="7">
    <location>
        <begin position="126"/>
        <end position="149"/>
    </location>
</feature>
<evidence type="ECO:0000313" key="11">
    <source>
        <dbReference type="Proteomes" id="UP000032142"/>
    </source>
</evidence>
<evidence type="ECO:0000259" key="8">
    <source>
        <dbReference type="PROSITE" id="PS51795"/>
    </source>
</evidence>
<dbReference type="EMBL" id="JRRC01023533">
    <property type="protein sequence ID" value="KHF97984.1"/>
    <property type="molecule type" value="Genomic_DNA"/>
</dbReference>
<feature type="compositionally biased region" description="Low complexity" evidence="7">
    <location>
        <begin position="151"/>
        <end position="160"/>
    </location>
</feature>
<dbReference type="EMBL" id="KN454082">
    <property type="protein sequence ID" value="KHG30071.1"/>
    <property type="molecule type" value="Genomic_DNA"/>
</dbReference>
<dbReference type="OMA" id="VSSKYHH"/>
<reference evidence="9" key="1">
    <citation type="submission" date="2014-09" db="EMBL/GenBank/DDBJ databases">
        <title>G. arboreum L. cv. AKA8401 A2 genome assembly version 1.0.</title>
        <authorList>
            <person name="Mudge J."/>
            <person name="Ramaraj T."/>
            <person name="Lindquist I.E."/>
            <person name="Bharti A.K."/>
            <person name="Sundararajan A."/>
            <person name="Cameron C.T."/>
            <person name="Woodward J.E."/>
            <person name="May G.D."/>
            <person name="Brubaker C."/>
            <person name="Broadhvest J."/>
            <person name="Wilkins T.A."/>
        </authorList>
    </citation>
    <scope>NUCLEOTIDE SEQUENCE</scope>
</reference>
<gene>
    <name evidence="10" type="ORF">F383_12895</name>
    <name evidence="9" type="ORF">F383_15064</name>
</gene>
<dbReference type="InterPro" id="IPR007650">
    <property type="entry name" value="Zf-FLZ_dom"/>
</dbReference>
<proteinExistence type="inferred from homology"/>
<evidence type="ECO:0000313" key="10">
    <source>
        <dbReference type="EMBL" id="KHG30071.1"/>
    </source>
</evidence>